<dbReference type="KEGG" id="vqi:CCZ37_02910"/>
<dbReference type="HAMAP" id="MF_01872">
    <property type="entry name" value="tRNA_methyltr_YfiC"/>
    <property type="match status" value="1"/>
</dbReference>
<comment type="subcellular location">
    <subcellularLocation>
        <location evidence="6">Cytoplasm</location>
    </subcellularLocation>
</comment>
<evidence type="ECO:0000313" key="9">
    <source>
        <dbReference type="Proteomes" id="UP000215148"/>
    </source>
</evidence>
<comment type="similarity">
    <text evidence="6">Belongs to the methyltransferase superfamily. tRNA (adenine-N(6)-)-methyltransferase family.</text>
</comment>
<dbReference type="PRINTS" id="PR00507">
    <property type="entry name" value="N12N6MTFRASE"/>
</dbReference>
<dbReference type="InterPro" id="IPR022882">
    <property type="entry name" value="tRNA_adenine-N6_MeTrfase"/>
</dbReference>
<gene>
    <name evidence="8" type="ORF">CCZ37_02910</name>
</gene>
<dbReference type="EMBL" id="CP022741">
    <property type="protein sequence ID" value="ASU21606.1"/>
    <property type="molecule type" value="Genomic_DNA"/>
</dbReference>
<keyword evidence="3 6" id="KW-0808">Transferase</keyword>
<dbReference type="Proteomes" id="UP000215148">
    <property type="component" value="Chromosome 1"/>
</dbReference>
<dbReference type="Gene3D" id="3.40.50.150">
    <property type="entry name" value="Vaccinia Virus protein VP39"/>
    <property type="match status" value="1"/>
</dbReference>
<evidence type="ECO:0000259" key="7">
    <source>
        <dbReference type="Pfam" id="PF05175"/>
    </source>
</evidence>
<comment type="function">
    <text evidence="6">Specifically methylates the adenine in position 37 of tRNA(1)(Val) (anticodon cmo5UAC).</text>
</comment>
<dbReference type="InterPro" id="IPR050210">
    <property type="entry name" value="tRNA_Adenine-N(6)_MTase"/>
</dbReference>
<feature type="domain" description="Methyltransferase small" evidence="7">
    <location>
        <begin position="43"/>
        <end position="160"/>
    </location>
</feature>
<keyword evidence="9" id="KW-1185">Reference proteome</keyword>
<sequence>MMKSHTPKNKRFKFKQFSIDSGQAGMPVSTDGVLLGAWAFTHHPKTILDIGTGTGLLALMCAQRFSDAQITAIDIDAFAFEAAQYNSDTSLWGQRIRVIQGDILDTSFAPSFDAIICNPPYFNSGELSHDPQRATARHTNQLAHHALLVRAKSLLNDEGQACFILPVYEGEQFIEQALTLGWQLKRRCTVQPIAHKPAHRLLIELSLASAAVIDSSLVIHSSSGYSEAFIALTQDFYLKM</sequence>
<dbReference type="EC" id="2.1.1.223" evidence="6"/>
<dbReference type="GO" id="GO:0008033">
    <property type="term" value="P:tRNA processing"/>
    <property type="evidence" value="ECO:0007669"/>
    <property type="project" value="UniProtKB-UniRule"/>
</dbReference>
<evidence type="ECO:0000256" key="5">
    <source>
        <dbReference type="ARBA" id="ARBA00022694"/>
    </source>
</evidence>
<dbReference type="CDD" id="cd02440">
    <property type="entry name" value="AdoMet_MTases"/>
    <property type="match status" value="1"/>
</dbReference>
<dbReference type="Pfam" id="PF05175">
    <property type="entry name" value="MTS"/>
    <property type="match status" value="1"/>
</dbReference>
<keyword evidence="2 6" id="KW-0489">Methyltransferase</keyword>
<dbReference type="PANTHER" id="PTHR47739:SF1">
    <property type="entry name" value="TRNA1(VAL) (ADENINE(37)-N6)-METHYLTRANSFERASE"/>
    <property type="match status" value="1"/>
</dbReference>
<evidence type="ECO:0000256" key="1">
    <source>
        <dbReference type="ARBA" id="ARBA00022490"/>
    </source>
</evidence>
<evidence type="ECO:0000256" key="4">
    <source>
        <dbReference type="ARBA" id="ARBA00022691"/>
    </source>
</evidence>
<evidence type="ECO:0000256" key="3">
    <source>
        <dbReference type="ARBA" id="ARBA00022679"/>
    </source>
</evidence>
<keyword evidence="5 6" id="KW-0819">tRNA processing</keyword>
<keyword evidence="4 6" id="KW-0949">S-adenosyl-L-methionine</keyword>
<evidence type="ECO:0000256" key="2">
    <source>
        <dbReference type="ARBA" id="ARBA00022603"/>
    </source>
</evidence>
<dbReference type="PROSITE" id="PS00092">
    <property type="entry name" value="N6_MTASE"/>
    <property type="match status" value="1"/>
</dbReference>
<dbReference type="GO" id="GO:0005737">
    <property type="term" value="C:cytoplasm"/>
    <property type="evidence" value="ECO:0007669"/>
    <property type="project" value="UniProtKB-SubCell"/>
</dbReference>
<proteinExistence type="inferred from homology"/>
<dbReference type="GO" id="GO:0016430">
    <property type="term" value="F:tRNA (adenine-N6)-methyltransferase activity"/>
    <property type="evidence" value="ECO:0007669"/>
    <property type="project" value="UniProtKB-UniRule"/>
</dbReference>
<accession>A0A223MVQ0</accession>
<dbReference type="GO" id="GO:0003676">
    <property type="term" value="F:nucleic acid binding"/>
    <property type="evidence" value="ECO:0007669"/>
    <property type="project" value="InterPro"/>
</dbReference>
<dbReference type="GO" id="GO:0032259">
    <property type="term" value="P:methylation"/>
    <property type="evidence" value="ECO:0007669"/>
    <property type="project" value="UniProtKB-KW"/>
</dbReference>
<dbReference type="InterPro" id="IPR007848">
    <property type="entry name" value="Small_mtfrase_dom"/>
</dbReference>
<reference evidence="8 9" key="1">
    <citation type="submission" date="2017-08" db="EMBL/GenBank/DDBJ databases">
        <title>The Vibrio qinghaiensis sp.-Q67 is a luminous bacteria isolated firstly from Qinghai lake, Qinghai province, China, which has been proved to be very sensitive to detect environmental and food pollutants. Therefore, complete genome analysis of V. qinghaiensis sp.-Q67 highlights the potential application of this strain on detection of hazards in the contaminated environments.</title>
        <authorList>
            <person name="Gong L."/>
        </authorList>
    </citation>
    <scope>NUCLEOTIDE SEQUENCE [LARGE SCALE GENOMIC DNA]</scope>
    <source>
        <strain evidence="8 9">Q67</strain>
    </source>
</reference>
<name>A0A223MVQ0_9VIBR</name>
<comment type="catalytic activity">
    <reaction evidence="6">
        <text>adenosine(37) in tRNA1(Val) + S-adenosyl-L-methionine = N(6)-methyladenosine(37) in tRNA1(Val) + S-adenosyl-L-homocysteine + H(+)</text>
        <dbReference type="Rhea" id="RHEA:43160"/>
        <dbReference type="Rhea" id="RHEA-COMP:10369"/>
        <dbReference type="Rhea" id="RHEA-COMP:10370"/>
        <dbReference type="ChEBI" id="CHEBI:15378"/>
        <dbReference type="ChEBI" id="CHEBI:57856"/>
        <dbReference type="ChEBI" id="CHEBI:59789"/>
        <dbReference type="ChEBI" id="CHEBI:74411"/>
        <dbReference type="ChEBI" id="CHEBI:74449"/>
        <dbReference type="EC" id="2.1.1.223"/>
    </reaction>
</comment>
<keyword evidence="1 6" id="KW-0963">Cytoplasm</keyword>
<organism evidence="8 9">
    <name type="scientific">Vibrio qinghaiensis</name>
    <dbReference type="NCBI Taxonomy" id="2025808"/>
    <lineage>
        <taxon>Bacteria</taxon>
        <taxon>Pseudomonadati</taxon>
        <taxon>Pseudomonadota</taxon>
        <taxon>Gammaproteobacteria</taxon>
        <taxon>Vibrionales</taxon>
        <taxon>Vibrionaceae</taxon>
        <taxon>Vibrio</taxon>
    </lineage>
</organism>
<evidence type="ECO:0000256" key="6">
    <source>
        <dbReference type="HAMAP-Rule" id="MF_01872"/>
    </source>
</evidence>
<dbReference type="InterPro" id="IPR002052">
    <property type="entry name" value="DNA_methylase_N6_adenine_CS"/>
</dbReference>
<protein>
    <recommendedName>
        <fullName evidence="6">tRNA1(Val) (adenine(37)-N6)-methyltransferase</fullName>
        <ecNumber evidence="6">2.1.1.223</ecNumber>
    </recommendedName>
    <alternativeName>
        <fullName evidence="6">tRNA m6A37 methyltransferase</fullName>
    </alternativeName>
</protein>
<dbReference type="AlphaFoldDB" id="A0A223MVQ0"/>
<dbReference type="SUPFAM" id="SSF53335">
    <property type="entry name" value="S-adenosyl-L-methionine-dependent methyltransferases"/>
    <property type="match status" value="1"/>
</dbReference>
<dbReference type="InterPro" id="IPR029063">
    <property type="entry name" value="SAM-dependent_MTases_sf"/>
</dbReference>
<dbReference type="RefSeq" id="WP_094499706.1">
    <property type="nucleotide sequence ID" value="NZ_CAWNHI010000001.1"/>
</dbReference>
<dbReference type="PANTHER" id="PTHR47739">
    <property type="entry name" value="TRNA1(VAL) (ADENINE(37)-N6)-METHYLTRANSFERASE"/>
    <property type="match status" value="1"/>
</dbReference>
<evidence type="ECO:0000313" key="8">
    <source>
        <dbReference type="EMBL" id="ASU21606.1"/>
    </source>
</evidence>